<dbReference type="InterPro" id="IPR015926">
    <property type="entry name" value="Cytolysin/lectin"/>
</dbReference>
<sequence>NETPLIFEKPEIYYRFGNSPNAANEITPVKNGEVPYSRSNGWYIKVYDGFINPNKDLFHEMRDKSHMGGDGKIYEGTLDGGLCYSGSMGGTGKPHVEIILQYCSSKNSAVIKHMHKVNTIRVSLM</sequence>
<dbReference type="EMBL" id="CAJVQB010006649">
    <property type="protein sequence ID" value="CAG8688775.1"/>
    <property type="molecule type" value="Genomic_DNA"/>
</dbReference>
<gene>
    <name evidence="1" type="ORF">GMARGA_LOCUS11373</name>
</gene>
<evidence type="ECO:0000313" key="2">
    <source>
        <dbReference type="Proteomes" id="UP000789901"/>
    </source>
</evidence>
<name>A0ABN7UWM2_GIGMA</name>
<dbReference type="Gene3D" id="2.60.270.20">
    <property type="entry name" value="Cytolysin/lectin"/>
    <property type="match status" value="1"/>
</dbReference>
<accession>A0ABN7UWM2</accession>
<comment type="caution">
    <text evidence="1">The sequence shown here is derived from an EMBL/GenBank/DDBJ whole genome shotgun (WGS) entry which is preliminary data.</text>
</comment>
<feature type="non-terminal residue" evidence="1">
    <location>
        <position position="1"/>
    </location>
</feature>
<protein>
    <submittedName>
        <fullName evidence="1">46213_t:CDS:1</fullName>
    </submittedName>
</protein>
<evidence type="ECO:0000313" key="1">
    <source>
        <dbReference type="EMBL" id="CAG8688775.1"/>
    </source>
</evidence>
<proteinExistence type="predicted"/>
<keyword evidence="2" id="KW-1185">Reference proteome</keyword>
<organism evidence="1 2">
    <name type="scientific">Gigaspora margarita</name>
    <dbReference type="NCBI Taxonomy" id="4874"/>
    <lineage>
        <taxon>Eukaryota</taxon>
        <taxon>Fungi</taxon>
        <taxon>Fungi incertae sedis</taxon>
        <taxon>Mucoromycota</taxon>
        <taxon>Glomeromycotina</taxon>
        <taxon>Glomeromycetes</taxon>
        <taxon>Diversisporales</taxon>
        <taxon>Gigasporaceae</taxon>
        <taxon>Gigaspora</taxon>
    </lineage>
</organism>
<reference evidence="1 2" key="1">
    <citation type="submission" date="2021-06" db="EMBL/GenBank/DDBJ databases">
        <authorList>
            <person name="Kallberg Y."/>
            <person name="Tangrot J."/>
            <person name="Rosling A."/>
        </authorList>
    </citation>
    <scope>NUCLEOTIDE SEQUENCE [LARGE SCALE GENOMIC DNA]</scope>
    <source>
        <strain evidence="1 2">120-4 pot B 10/14</strain>
    </source>
</reference>
<dbReference type="SUPFAM" id="SSF63724">
    <property type="entry name" value="Cytolysin/lectin"/>
    <property type="match status" value="1"/>
</dbReference>
<dbReference type="Proteomes" id="UP000789901">
    <property type="component" value="Unassembled WGS sequence"/>
</dbReference>